<evidence type="ECO:0000256" key="2">
    <source>
        <dbReference type="SAM" id="MobiDB-lite"/>
    </source>
</evidence>
<dbReference type="PANTHER" id="PTHR31896:SF12">
    <property type="entry name" value="HXXXD-TYPE ACYL-TRANSFERASE FAMILY PROTEIN"/>
    <property type="match status" value="1"/>
</dbReference>
<reference evidence="3" key="5">
    <citation type="journal article" date="2021" name="G3 (Bethesda)">
        <title>Aegilops tauschii genome assembly Aet v5.0 features greater sequence contiguity and improved annotation.</title>
        <authorList>
            <person name="Wang L."/>
            <person name="Zhu T."/>
            <person name="Rodriguez J.C."/>
            <person name="Deal K.R."/>
            <person name="Dubcovsky J."/>
            <person name="McGuire P.E."/>
            <person name="Lux T."/>
            <person name="Spannagl M."/>
            <person name="Mayer K.F.X."/>
            <person name="Baldrich P."/>
            <person name="Meyers B.C."/>
            <person name="Huo N."/>
            <person name="Gu Y.Q."/>
            <person name="Zhou H."/>
            <person name="Devos K.M."/>
            <person name="Bennetzen J.L."/>
            <person name="Unver T."/>
            <person name="Budak H."/>
            <person name="Gulick P.J."/>
            <person name="Galiba G."/>
            <person name="Kalapos B."/>
            <person name="Nelson D.R."/>
            <person name="Li P."/>
            <person name="You F.M."/>
            <person name="Luo M.C."/>
            <person name="Dvorak J."/>
        </authorList>
    </citation>
    <scope>NUCLEOTIDE SEQUENCE [LARGE SCALE GENOMIC DNA]</scope>
    <source>
        <strain evidence="3">cv. AL8/78</strain>
    </source>
</reference>
<reference evidence="3" key="3">
    <citation type="journal article" date="2017" name="Nature">
        <title>Genome sequence of the progenitor of the wheat D genome Aegilops tauschii.</title>
        <authorList>
            <person name="Luo M.C."/>
            <person name="Gu Y.Q."/>
            <person name="Puiu D."/>
            <person name="Wang H."/>
            <person name="Twardziok S.O."/>
            <person name="Deal K.R."/>
            <person name="Huo N."/>
            <person name="Zhu T."/>
            <person name="Wang L."/>
            <person name="Wang Y."/>
            <person name="McGuire P.E."/>
            <person name="Liu S."/>
            <person name="Long H."/>
            <person name="Ramasamy R.K."/>
            <person name="Rodriguez J.C."/>
            <person name="Van S.L."/>
            <person name="Yuan L."/>
            <person name="Wang Z."/>
            <person name="Xia Z."/>
            <person name="Xiao L."/>
            <person name="Anderson O.D."/>
            <person name="Ouyang S."/>
            <person name="Liang Y."/>
            <person name="Zimin A.V."/>
            <person name="Pertea G."/>
            <person name="Qi P."/>
            <person name="Bennetzen J.L."/>
            <person name="Dai X."/>
            <person name="Dawson M.W."/>
            <person name="Muller H.G."/>
            <person name="Kugler K."/>
            <person name="Rivarola-Duarte L."/>
            <person name="Spannagl M."/>
            <person name="Mayer K.F.X."/>
            <person name="Lu F.H."/>
            <person name="Bevan M.W."/>
            <person name="Leroy P."/>
            <person name="Li P."/>
            <person name="You F.M."/>
            <person name="Sun Q."/>
            <person name="Liu Z."/>
            <person name="Lyons E."/>
            <person name="Wicker T."/>
            <person name="Salzberg S.L."/>
            <person name="Devos K.M."/>
            <person name="Dvorak J."/>
        </authorList>
    </citation>
    <scope>NUCLEOTIDE SEQUENCE [LARGE SCALE GENOMIC DNA]</scope>
    <source>
        <strain evidence="3">cv. AL8/78</strain>
    </source>
</reference>
<dbReference type="AlphaFoldDB" id="A0A453Q9E7"/>
<reference evidence="3" key="4">
    <citation type="submission" date="2019-03" db="UniProtKB">
        <authorList>
            <consortium name="EnsemblPlants"/>
        </authorList>
    </citation>
    <scope>IDENTIFICATION</scope>
</reference>
<organism evidence="3 4">
    <name type="scientific">Aegilops tauschii subsp. strangulata</name>
    <name type="common">Goatgrass</name>
    <dbReference type="NCBI Taxonomy" id="200361"/>
    <lineage>
        <taxon>Eukaryota</taxon>
        <taxon>Viridiplantae</taxon>
        <taxon>Streptophyta</taxon>
        <taxon>Embryophyta</taxon>
        <taxon>Tracheophyta</taxon>
        <taxon>Spermatophyta</taxon>
        <taxon>Magnoliopsida</taxon>
        <taxon>Liliopsida</taxon>
        <taxon>Poales</taxon>
        <taxon>Poaceae</taxon>
        <taxon>BOP clade</taxon>
        <taxon>Pooideae</taxon>
        <taxon>Triticodae</taxon>
        <taxon>Triticeae</taxon>
        <taxon>Triticinae</taxon>
        <taxon>Aegilops</taxon>
    </lineage>
</organism>
<dbReference type="Gramene" id="AET7Gv20006300.2">
    <property type="protein sequence ID" value="AET7Gv20006300.2"/>
    <property type="gene ID" value="AET7Gv20006300"/>
</dbReference>
<feature type="region of interest" description="Disordered" evidence="2">
    <location>
        <begin position="23"/>
        <end position="45"/>
    </location>
</feature>
<reference evidence="4" key="1">
    <citation type="journal article" date="2014" name="Science">
        <title>Ancient hybridizations among the ancestral genomes of bread wheat.</title>
        <authorList>
            <consortium name="International Wheat Genome Sequencing Consortium,"/>
            <person name="Marcussen T."/>
            <person name="Sandve S.R."/>
            <person name="Heier L."/>
            <person name="Spannagl M."/>
            <person name="Pfeifer M."/>
            <person name="Jakobsen K.S."/>
            <person name="Wulff B.B."/>
            <person name="Steuernagel B."/>
            <person name="Mayer K.F."/>
            <person name="Olsen O.A."/>
        </authorList>
    </citation>
    <scope>NUCLEOTIDE SEQUENCE [LARGE SCALE GENOMIC DNA]</scope>
    <source>
        <strain evidence="4">cv. AL8/78</strain>
    </source>
</reference>
<dbReference type="Gene3D" id="3.30.559.10">
    <property type="entry name" value="Chloramphenicol acetyltransferase-like domain"/>
    <property type="match status" value="1"/>
</dbReference>
<evidence type="ECO:0000256" key="1">
    <source>
        <dbReference type="ARBA" id="ARBA00022679"/>
    </source>
</evidence>
<dbReference type="InterPro" id="IPR051283">
    <property type="entry name" value="Sec_Metabolite_Acyltrans"/>
</dbReference>
<accession>A0A453Q9E7</accession>
<reference evidence="4" key="2">
    <citation type="journal article" date="2017" name="Nat. Plants">
        <title>The Aegilops tauschii genome reveals multiple impacts of transposons.</title>
        <authorList>
            <person name="Zhao G."/>
            <person name="Zou C."/>
            <person name="Li K."/>
            <person name="Wang K."/>
            <person name="Li T."/>
            <person name="Gao L."/>
            <person name="Zhang X."/>
            <person name="Wang H."/>
            <person name="Yang Z."/>
            <person name="Liu X."/>
            <person name="Jiang W."/>
            <person name="Mao L."/>
            <person name="Kong X."/>
            <person name="Jiao Y."/>
            <person name="Jia J."/>
        </authorList>
    </citation>
    <scope>NUCLEOTIDE SEQUENCE [LARGE SCALE GENOMIC DNA]</scope>
    <source>
        <strain evidence="4">cv. AL8/78</strain>
    </source>
</reference>
<name>A0A453Q9E7_AEGTS</name>
<keyword evidence="4" id="KW-1185">Reference proteome</keyword>
<dbReference type="Proteomes" id="UP000015105">
    <property type="component" value="Chromosome 7D"/>
</dbReference>
<proteinExistence type="predicted"/>
<dbReference type="InterPro" id="IPR023213">
    <property type="entry name" value="CAT-like_dom_sf"/>
</dbReference>
<sequence length="430" mass="46454">QTNLVRTTDQIFSYPQPMSAMPSPPMVRVVSSSTVKPPPRPRERIPLTSWDASMLSSNYIQKGLLFHRPTSCSPVNVADHLAAALGDALVHYYPIAGRFATEQHRDEHTGAVVGCSVHVDCAGQGVEVVHAVADGVTMADVLPRDADVPRGVLAQFFQLTHAVNYGGQEQPLFAVQVTDLADGVFVGFAYNHALSDGTAFWDFVNYWAALALKERAREELLAAGDTAGAAALTKFQALSSLLWRCITRARRLAPEQETTCRAAINNRARLRPQLPQEYFGNTIYAIGTDSTRAADLLERGHGWAAAAVGRAVAAHTDASIRARVAAWTARPMVYTHRFFDPTGTMMGSSPRFDMYGCDFGWGSPVAARSGMANKFDGKTSLYPGREGAGSIDAELTLSPDNMAALEEDDEFWAAVTPDAPVPSAPEKKAT</sequence>
<feature type="compositionally biased region" description="Low complexity" evidence="2">
    <location>
        <begin position="23"/>
        <end position="33"/>
    </location>
</feature>
<evidence type="ECO:0008006" key="5">
    <source>
        <dbReference type="Google" id="ProtNLM"/>
    </source>
</evidence>
<dbReference type="PANTHER" id="PTHR31896">
    <property type="entry name" value="FAMILY REGULATORY PROTEIN, PUTATIVE (AFU_ORTHOLOGUE AFUA_3G14730)-RELATED"/>
    <property type="match status" value="1"/>
</dbReference>
<dbReference type="Pfam" id="PF02458">
    <property type="entry name" value="Transferase"/>
    <property type="match status" value="2"/>
</dbReference>
<dbReference type="EnsemblPlants" id="AET7Gv20006300.2">
    <property type="protein sequence ID" value="AET7Gv20006300.2"/>
    <property type="gene ID" value="AET7Gv20006300"/>
</dbReference>
<keyword evidence="1" id="KW-0808">Transferase</keyword>
<evidence type="ECO:0000313" key="4">
    <source>
        <dbReference type="Proteomes" id="UP000015105"/>
    </source>
</evidence>
<dbReference type="GO" id="GO:0016747">
    <property type="term" value="F:acyltransferase activity, transferring groups other than amino-acyl groups"/>
    <property type="evidence" value="ECO:0007669"/>
    <property type="project" value="UniProtKB-ARBA"/>
</dbReference>
<evidence type="ECO:0000313" key="3">
    <source>
        <dbReference type="EnsemblPlants" id="AET7Gv20006300.2"/>
    </source>
</evidence>
<protein>
    <recommendedName>
        <fullName evidence="5">Acetyltransferase</fullName>
    </recommendedName>
</protein>